<dbReference type="EMBL" id="LR796781">
    <property type="protein sequence ID" value="CAB4166223.1"/>
    <property type="molecule type" value="Genomic_DNA"/>
</dbReference>
<proteinExistence type="predicted"/>
<gene>
    <name evidence="1" type="ORF">UFOVP845_18</name>
</gene>
<dbReference type="Gene3D" id="1.10.1740.160">
    <property type="match status" value="1"/>
</dbReference>
<organism evidence="1">
    <name type="scientific">uncultured Caudovirales phage</name>
    <dbReference type="NCBI Taxonomy" id="2100421"/>
    <lineage>
        <taxon>Viruses</taxon>
        <taxon>Duplodnaviria</taxon>
        <taxon>Heunggongvirae</taxon>
        <taxon>Uroviricota</taxon>
        <taxon>Caudoviricetes</taxon>
        <taxon>Peduoviridae</taxon>
        <taxon>Maltschvirus</taxon>
        <taxon>Maltschvirus maltsch</taxon>
    </lineage>
</organism>
<reference evidence="1" key="1">
    <citation type="submission" date="2020-04" db="EMBL/GenBank/DDBJ databases">
        <authorList>
            <person name="Chiriac C."/>
            <person name="Salcher M."/>
            <person name="Ghai R."/>
            <person name="Kavagutti S V."/>
        </authorList>
    </citation>
    <scope>NUCLEOTIDE SEQUENCE</scope>
</reference>
<evidence type="ECO:0000313" key="1">
    <source>
        <dbReference type="EMBL" id="CAB4166223.1"/>
    </source>
</evidence>
<sequence>MTKDQRLANVHAEALAEFDDIQGVMRDERLQCLEDRRFYSISGAQWEGNLYEQYLNKPKFEVNKVHLAVMRIINEYRNNRITVDFVSKDGTADDKLADVCDGLFRADEQDSGSNEAYDNAFEEAVGGGFGAFRLRAVYEDEYDEENEKQRIRIEPIYDADSTVFFDLDAKRQDKADARLCYVLTAMTRDAYRAAWDDDPTTWPKGIEQWAFDWATPDVVYVAEVYRVEEASETIRIFQTIDGQEEKYSEKDFEDDEELEMMLEAVGTKEVRQRRVKRRKVRKYIMSGGKVLEDSGYIAGDQIPIVPVYGKRWFVDNIERCMGHVRLAKDAQRLKNMQLSKLGEISALSTVEKPIFTPEQVAGHEMMWSEDNLRNYPYLLLNTVTDANGGEVLSGPVGYTKPPQIPPALAGLLQITEQDMSDLLGKPDAAEEVVSNVSGKAVELIQQRLDMQTFIYMSNMSKAIKRCGEIWLSMARDILVEPGRKMKSVGLGGELSSIEMGKPILNVETGEVEYENDLSNAKFDVAVEVGPASATKRSATVRSLLGMIQLAPDPETQQVLTSMAMMNMDGEGIGEVRAYFRDKLIKMGVIQPTEQEGEKLLAEMQAAQQPDPQAQYLQAAAMEAQAKAGQAQANTEYTLARAEETRAKTVEVLAGIQQKERTNVVNTAKALQEAVAPGMRQPPSRTM</sequence>
<protein>
    <submittedName>
        <fullName evidence="1">Phage P22-like portal protein</fullName>
    </submittedName>
</protein>
<accession>A0A6J5P495</accession>
<dbReference type="Pfam" id="PF16510">
    <property type="entry name" value="P22_portal"/>
    <property type="match status" value="1"/>
</dbReference>
<dbReference type="Gene3D" id="6.10.280.90">
    <property type="match status" value="1"/>
</dbReference>
<dbReference type="InterPro" id="IPR032427">
    <property type="entry name" value="P22_portal"/>
</dbReference>
<name>A0A6J5P495_9CAUD</name>